<gene>
    <name evidence="4" type="primary">LOC118422337</name>
</gene>
<dbReference type="GO" id="GO:0005524">
    <property type="term" value="F:ATP binding"/>
    <property type="evidence" value="ECO:0007669"/>
    <property type="project" value="UniProtKB-KW"/>
</dbReference>
<keyword evidence="3" id="KW-1185">Reference proteome</keyword>
<evidence type="ECO:0000256" key="1">
    <source>
        <dbReference type="ARBA" id="ARBA00022741"/>
    </source>
</evidence>
<dbReference type="GeneID" id="118422337"/>
<dbReference type="InterPro" id="IPR027417">
    <property type="entry name" value="P-loop_NTPase"/>
</dbReference>
<dbReference type="Gene3D" id="3.40.50.300">
    <property type="entry name" value="P-loop containing nucleotide triphosphate hydrolases"/>
    <property type="match status" value="2"/>
</dbReference>
<dbReference type="OrthoDB" id="416437at2759"/>
<dbReference type="KEGG" id="bfo:118422337"/>
<reference evidence="3" key="1">
    <citation type="journal article" date="2020" name="Nat. Ecol. Evol.">
        <title>Deeply conserved synteny resolves early events in vertebrate evolution.</title>
        <authorList>
            <person name="Simakov O."/>
            <person name="Marletaz F."/>
            <person name="Yue J.X."/>
            <person name="O'Connell B."/>
            <person name="Jenkins J."/>
            <person name="Brandt A."/>
            <person name="Calef R."/>
            <person name="Tung C.H."/>
            <person name="Huang T.K."/>
            <person name="Schmutz J."/>
            <person name="Satoh N."/>
            <person name="Yu J.K."/>
            <person name="Putnam N.H."/>
            <person name="Green R.E."/>
            <person name="Rokhsar D.S."/>
        </authorList>
    </citation>
    <scope>NUCLEOTIDE SEQUENCE [LARGE SCALE GENOMIC DNA]</scope>
    <source>
        <strain evidence="3">S238N-H82</strain>
    </source>
</reference>
<organism evidence="3 4">
    <name type="scientific">Branchiostoma floridae</name>
    <name type="common">Florida lancelet</name>
    <name type="synonym">Amphioxus</name>
    <dbReference type="NCBI Taxonomy" id="7739"/>
    <lineage>
        <taxon>Eukaryota</taxon>
        <taxon>Metazoa</taxon>
        <taxon>Chordata</taxon>
        <taxon>Cephalochordata</taxon>
        <taxon>Leptocardii</taxon>
        <taxon>Amphioxiformes</taxon>
        <taxon>Branchiostomatidae</taxon>
        <taxon>Branchiostoma</taxon>
    </lineage>
</organism>
<sequence length="214" mass="24625">MDHNKFKSTYQFEVSLVRHLKGEEWSFKDVRALVVDESSLVSVQIFSTLFDILLKHTCLQKLVLLGDVDQLPSIEPGNFLTDMYHSLAPIGWSIRLRTNHRSESRLIVDNATLISQQRLPHFDPERNFHEVRVDREDMLTSAVTHLLKSGCAKDHKSSQFVAFRRKDCNIINEVCCKLYSGHCIKNNKNRSWIMSSTSLSCTLTRLGPSMNKMD</sequence>
<evidence type="ECO:0000313" key="4">
    <source>
        <dbReference type="RefSeq" id="XP_035685750.1"/>
    </source>
</evidence>
<dbReference type="GO" id="GO:0003678">
    <property type="term" value="F:DNA helicase activity"/>
    <property type="evidence" value="ECO:0007669"/>
    <property type="project" value="UniProtKB-ARBA"/>
</dbReference>
<accession>A0A9J7LR75</accession>
<name>A0A9J7LR75_BRAFL</name>
<proteinExistence type="predicted"/>
<keyword evidence="2" id="KW-0067">ATP-binding</keyword>
<dbReference type="PANTHER" id="PTHR43788">
    <property type="entry name" value="DNA2/NAM7 HELICASE FAMILY MEMBER"/>
    <property type="match status" value="1"/>
</dbReference>
<dbReference type="PANTHER" id="PTHR43788:SF6">
    <property type="entry name" value="DNA HELICASE B"/>
    <property type="match status" value="1"/>
</dbReference>
<dbReference type="SUPFAM" id="SSF52540">
    <property type="entry name" value="P-loop containing nucleoside triphosphate hydrolases"/>
    <property type="match status" value="1"/>
</dbReference>
<dbReference type="RefSeq" id="XP_035685750.1">
    <property type="nucleotide sequence ID" value="XM_035829857.1"/>
</dbReference>
<dbReference type="InterPro" id="IPR050534">
    <property type="entry name" value="Coronavir_polyprotein_1ab"/>
</dbReference>
<dbReference type="AlphaFoldDB" id="A0A9J7LR75"/>
<dbReference type="Proteomes" id="UP000001554">
    <property type="component" value="Chromosome 9"/>
</dbReference>
<evidence type="ECO:0000313" key="3">
    <source>
        <dbReference type="Proteomes" id="UP000001554"/>
    </source>
</evidence>
<keyword evidence="1" id="KW-0547">Nucleotide-binding</keyword>
<protein>
    <submittedName>
        <fullName evidence="4">DNA helicase B-like</fullName>
    </submittedName>
</protein>
<evidence type="ECO:0000256" key="2">
    <source>
        <dbReference type="ARBA" id="ARBA00022840"/>
    </source>
</evidence>
<dbReference type="Pfam" id="PF13604">
    <property type="entry name" value="AAA_30"/>
    <property type="match status" value="1"/>
</dbReference>
<reference evidence="4" key="2">
    <citation type="submission" date="2025-08" db="UniProtKB">
        <authorList>
            <consortium name="RefSeq"/>
        </authorList>
    </citation>
    <scope>IDENTIFICATION</scope>
    <source>
        <strain evidence="4">S238N-H82</strain>
        <tissue evidence="4">Testes</tissue>
    </source>
</reference>